<organism evidence="1 2">
    <name type="scientific">Solea senegalensis</name>
    <name type="common">Senegalese sole</name>
    <dbReference type="NCBI Taxonomy" id="28829"/>
    <lineage>
        <taxon>Eukaryota</taxon>
        <taxon>Metazoa</taxon>
        <taxon>Chordata</taxon>
        <taxon>Craniata</taxon>
        <taxon>Vertebrata</taxon>
        <taxon>Euteleostomi</taxon>
        <taxon>Actinopterygii</taxon>
        <taxon>Neopterygii</taxon>
        <taxon>Teleostei</taxon>
        <taxon>Neoteleostei</taxon>
        <taxon>Acanthomorphata</taxon>
        <taxon>Carangaria</taxon>
        <taxon>Pleuronectiformes</taxon>
        <taxon>Pleuronectoidei</taxon>
        <taxon>Soleidae</taxon>
        <taxon>Solea</taxon>
    </lineage>
</organism>
<protein>
    <submittedName>
        <fullName evidence="1">Uncharacterized protein</fullName>
    </submittedName>
</protein>
<reference evidence="1 2" key="1">
    <citation type="journal article" date="2021" name="Sci. Rep.">
        <title>Chromosome anchoring in Senegalese sole (Solea senegalensis) reveals sex-associated markers and genome rearrangements in flatfish.</title>
        <authorList>
            <person name="Guerrero-Cozar I."/>
            <person name="Gomez-Garrido J."/>
            <person name="Berbel C."/>
            <person name="Martinez-Blanch J.F."/>
            <person name="Alioto T."/>
            <person name="Claros M.G."/>
            <person name="Gagnaire P.A."/>
            <person name="Manchado M."/>
        </authorList>
    </citation>
    <scope>NUCLEOTIDE SEQUENCE [LARGE SCALE GENOMIC DNA]</scope>
    <source>
        <strain evidence="1">Sse05_10M</strain>
    </source>
</reference>
<dbReference type="AlphaFoldDB" id="A0AAV6QGC9"/>
<keyword evidence="2" id="KW-1185">Reference proteome</keyword>
<evidence type="ECO:0000313" key="2">
    <source>
        <dbReference type="Proteomes" id="UP000693946"/>
    </source>
</evidence>
<sequence>MHDGGGGGGGGSRAARTLEGLSVHRYTLHRARAVRRRATPVGREAATPATDGAFGTIQDEWAHIICTKSKRMLESRRNAVEEKLPCIGGGSRV</sequence>
<proteinExistence type="predicted"/>
<comment type="caution">
    <text evidence="1">The sequence shown here is derived from an EMBL/GenBank/DDBJ whole genome shotgun (WGS) entry which is preliminary data.</text>
</comment>
<name>A0AAV6QGC9_SOLSE</name>
<gene>
    <name evidence="1" type="ORF">JOB18_030509</name>
</gene>
<dbReference type="Proteomes" id="UP000693946">
    <property type="component" value="Linkage Group LG5"/>
</dbReference>
<dbReference type="EMBL" id="JAGKHQ010000017">
    <property type="protein sequence ID" value="KAG7490220.1"/>
    <property type="molecule type" value="Genomic_DNA"/>
</dbReference>
<accession>A0AAV6QGC9</accession>
<evidence type="ECO:0000313" key="1">
    <source>
        <dbReference type="EMBL" id="KAG7490220.1"/>
    </source>
</evidence>